<sequence>MPDNRKVNWGVLASGGIARKFAASAKTTQNAELVAVASRTPGKAKTFALENGVGKSYDSYEALLDDSTIDAVYVANTHNFHHQTVLLALNSSKAVLCEKPLAINAKQAAEMIDAARAKGVFLMEGMWTRFLPAVAQMRRWIAGGLIGKPRQLFASFGTNVPFAPDHRMLNPKLAGGALLDLGIYPLALASMVAGGKPPTLQHSICEIGETGVDVEDSLLLSYPCGLVAHLCCGIKSKYTNSATLCGETGSITLPPLFIGAQSVTLQTGNETITKEFPCEFLHGFRYEIEAASECILKGLTECDTIPLDETLELARTMDAFREEWGLRYDGE</sequence>
<dbReference type="Proteomes" id="UP000622317">
    <property type="component" value="Unassembled WGS sequence"/>
</dbReference>
<dbReference type="InterPro" id="IPR055170">
    <property type="entry name" value="GFO_IDH_MocA-like_dom"/>
</dbReference>
<name>A0A927IFF6_9BACT</name>
<comment type="caution">
    <text evidence="5">The sequence shown here is derived from an EMBL/GenBank/DDBJ whole genome shotgun (WGS) entry which is preliminary data.</text>
</comment>
<organism evidence="5 6">
    <name type="scientific">Pelagicoccus enzymogenes</name>
    <dbReference type="NCBI Taxonomy" id="2773457"/>
    <lineage>
        <taxon>Bacteria</taxon>
        <taxon>Pseudomonadati</taxon>
        <taxon>Verrucomicrobiota</taxon>
        <taxon>Opitutia</taxon>
        <taxon>Puniceicoccales</taxon>
        <taxon>Pelagicoccaceae</taxon>
        <taxon>Pelagicoccus</taxon>
    </lineage>
</organism>
<dbReference type="GO" id="GO:0000166">
    <property type="term" value="F:nucleotide binding"/>
    <property type="evidence" value="ECO:0007669"/>
    <property type="project" value="InterPro"/>
</dbReference>
<dbReference type="RefSeq" id="WP_191617161.1">
    <property type="nucleotide sequence ID" value="NZ_JACYFG010000032.1"/>
</dbReference>
<accession>A0A927IFF6</accession>
<reference evidence="5" key="1">
    <citation type="submission" date="2020-09" db="EMBL/GenBank/DDBJ databases">
        <title>Pelagicoccus enzymogenes sp. nov. with an EPS production, isolated from marine sediment.</title>
        <authorList>
            <person name="Feng X."/>
        </authorList>
    </citation>
    <scope>NUCLEOTIDE SEQUENCE</scope>
    <source>
        <strain evidence="5">NFK12</strain>
    </source>
</reference>
<evidence type="ECO:0000313" key="6">
    <source>
        <dbReference type="Proteomes" id="UP000622317"/>
    </source>
</evidence>
<keyword evidence="6" id="KW-1185">Reference proteome</keyword>
<dbReference type="GO" id="GO:0016491">
    <property type="term" value="F:oxidoreductase activity"/>
    <property type="evidence" value="ECO:0007669"/>
    <property type="project" value="UniProtKB-KW"/>
</dbReference>
<feature type="domain" description="Gfo/Idh/MocA-like oxidoreductase N-terminal" evidence="3">
    <location>
        <begin position="8"/>
        <end position="125"/>
    </location>
</feature>
<dbReference type="AlphaFoldDB" id="A0A927IFF6"/>
<evidence type="ECO:0000259" key="3">
    <source>
        <dbReference type="Pfam" id="PF01408"/>
    </source>
</evidence>
<dbReference type="PANTHER" id="PTHR22604:SF105">
    <property type="entry name" value="TRANS-1,2-DIHYDROBENZENE-1,2-DIOL DEHYDROGENASE"/>
    <property type="match status" value="1"/>
</dbReference>
<dbReference type="InterPro" id="IPR036291">
    <property type="entry name" value="NAD(P)-bd_dom_sf"/>
</dbReference>
<dbReference type="SUPFAM" id="SSF55347">
    <property type="entry name" value="Glyceraldehyde-3-phosphate dehydrogenase-like, C-terminal domain"/>
    <property type="match status" value="1"/>
</dbReference>
<evidence type="ECO:0000256" key="2">
    <source>
        <dbReference type="ARBA" id="ARBA00023002"/>
    </source>
</evidence>
<gene>
    <name evidence="5" type="ORF">IEN85_11125</name>
</gene>
<dbReference type="Pfam" id="PF01408">
    <property type="entry name" value="GFO_IDH_MocA"/>
    <property type="match status" value="1"/>
</dbReference>
<evidence type="ECO:0000313" key="5">
    <source>
        <dbReference type="EMBL" id="MBD5780042.1"/>
    </source>
</evidence>
<dbReference type="EMBL" id="JACYFG010000032">
    <property type="protein sequence ID" value="MBD5780042.1"/>
    <property type="molecule type" value="Genomic_DNA"/>
</dbReference>
<feature type="domain" description="GFO/IDH/MocA-like oxidoreductase" evidence="4">
    <location>
        <begin position="135"/>
        <end position="251"/>
    </location>
</feature>
<dbReference type="InterPro" id="IPR050984">
    <property type="entry name" value="Gfo/Idh/MocA_domain"/>
</dbReference>
<keyword evidence="2" id="KW-0560">Oxidoreductase</keyword>
<proteinExistence type="inferred from homology"/>
<protein>
    <submittedName>
        <fullName evidence="5">Gfo/Idh/MocA family oxidoreductase</fullName>
    </submittedName>
</protein>
<evidence type="ECO:0000259" key="4">
    <source>
        <dbReference type="Pfam" id="PF22725"/>
    </source>
</evidence>
<dbReference type="Pfam" id="PF22725">
    <property type="entry name" value="GFO_IDH_MocA_C3"/>
    <property type="match status" value="1"/>
</dbReference>
<dbReference type="Gene3D" id="3.40.50.720">
    <property type="entry name" value="NAD(P)-binding Rossmann-like Domain"/>
    <property type="match status" value="1"/>
</dbReference>
<comment type="similarity">
    <text evidence="1">Belongs to the Gfo/Idh/MocA family.</text>
</comment>
<dbReference type="Gene3D" id="3.30.360.10">
    <property type="entry name" value="Dihydrodipicolinate Reductase, domain 2"/>
    <property type="match status" value="1"/>
</dbReference>
<dbReference type="InterPro" id="IPR000683">
    <property type="entry name" value="Gfo/Idh/MocA-like_OxRdtase_N"/>
</dbReference>
<dbReference type="SUPFAM" id="SSF51735">
    <property type="entry name" value="NAD(P)-binding Rossmann-fold domains"/>
    <property type="match status" value="1"/>
</dbReference>
<evidence type="ECO:0000256" key="1">
    <source>
        <dbReference type="ARBA" id="ARBA00010928"/>
    </source>
</evidence>
<dbReference type="PANTHER" id="PTHR22604">
    <property type="entry name" value="OXIDOREDUCTASES"/>
    <property type="match status" value="1"/>
</dbReference>